<name>A0AAN6ZCY0_9PEZI</name>
<organism evidence="1 2">
    <name type="scientific">Trichocladium antarcticum</name>
    <dbReference type="NCBI Taxonomy" id="1450529"/>
    <lineage>
        <taxon>Eukaryota</taxon>
        <taxon>Fungi</taxon>
        <taxon>Dikarya</taxon>
        <taxon>Ascomycota</taxon>
        <taxon>Pezizomycotina</taxon>
        <taxon>Sordariomycetes</taxon>
        <taxon>Sordariomycetidae</taxon>
        <taxon>Sordariales</taxon>
        <taxon>Chaetomiaceae</taxon>
        <taxon>Trichocladium</taxon>
    </lineage>
</organism>
<gene>
    <name evidence="1" type="ORF">BT67DRAFT_434648</name>
</gene>
<dbReference type="EMBL" id="MU853411">
    <property type="protein sequence ID" value="KAK4133672.1"/>
    <property type="molecule type" value="Genomic_DNA"/>
</dbReference>
<comment type="caution">
    <text evidence="1">The sequence shown here is derived from an EMBL/GenBank/DDBJ whole genome shotgun (WGS) entry which is preliminary data.</text>
</comment>
<protein>
    <submittedName>
        <fullName evidence="1">Uncharacterized protein</fullName>
    </submittedName>
</protein>
<reference evidence="1" key="1">
    <citation type="journal article" date="2023" name="Mol. Phylogenet. Evol.">
        <title>Genome-scale phylogeny and comparative genomics of the fungal order Sordariales.</title>
        <authorList>
            <person name="Hensen N."/>
            <person name="Bonometti L."/>
            <person name="Westerberg I."/>
            <person name="Brannstrom I.O."/>
            <person name="Guillou S."/>
            <person name="Cros-Aarteil S."/>
            <person name="Calhoun S."/>
            <person name="Haridas S."/>
            <person name="Kuo A."/>
            <person name="Mondo S."/>
            <person name="Pangilinan J."/>
            <person name="Riley R."/>
            <person name="LaButti K."/>
            <person name="Andreopoulos B."/>
            <person name="Lipzen A."/>
            <person name="Chen C."/>
            <person name="Yan M."/>
            <person name="Daum C."/>
            <person name="Ng V."/>
            <person name="Clum A."/>
            <person name="Steindorff A."/>
            <person name="Ohm R.A."/>
            <person name="Martin F."/>
            <person name="Silar P."/>
            <person name="Natvig D.O."/>
            <person name="Lalanne C."/>
            <person name="Gautier V."/>
            <person name="Ament-Velasquez S.L."/>
            <person name="Kruys A."/>
            <person name="Hutchinson M.I."/>
            <person name="Powell A.J."/>
            <person name="Barry K."/>
            <person name="Miller A.N."/>
            <person name="Grigoriev I.V."/>
            <person name="Debuchy R."/>
            <person name="Gladieux P."/>
            <person name="Hiltunen Thoren M."/>
            <person name="Johannesson H."/>
        </authorList>
    </citation>
    <scope>NUCLEOTIDE SEQUENCE</scope>
    <source>
        <strain evidence="1">CBS 123565</strain>
    </source>
</reference>
<evidence type="ECO:0000313" key="2">
    <source>
        <dbReference type="Proteomes" id="UP001304895"/>
    </source>
</evidence>
<dbReference type="AlphaFoldDB" id="A0AAN6ZCY0"/>
<accession>A0AAN6ZCY0</accession>
<evidence type="ECO:0000313" key="1">
    <source>
        <dbReference type="EMBL" id="KAK4133672.1"/>
    </source>
</evidence>
<keyword evidence="2" id="KW-1185">Reference proteome</keyword>
<reference evidence="1" key="2">
    <citation type="submission" date="2023-05" db="EMBL/GenBank/DDBJ databases">
        <authorList>
            <consortium name="Lawrence Berkeley National Laboratory"/>
            <person name="Steindorff A."/>
            <person name="Hensen N."/>
            <person name="Bonometti L."/>
            <person name="Westerberg I."/>
            <person name="Brannstrom I.O."/>
            <person name="Guillou S."/>
            <person name="Cros-Aarteil S."/>
            <person name="Calhoun S."/>
            <person name="Haridas S."/>
            <person name="Kuo A."/>
            <person name="Mondo S."/>
            <person name="Pangilinan J."/>
            <person name="Riley R."/>
            <person name="Labutti K."/>
            <person name="Andreopoulos B."/>
            <person name="Lipzen A."/>
            <person name="Chen C."/>
            <person name="Yanf M."/>
            <person name="Daum C."/>
            <person name="Ng V."/>
            <person name="Clum A."/>
            <person name="Ohm R."/>
            <person name="Martin F."/>
            <person name="Silar P."/>
            <person name="Natvig D."/>
            <person name="Lalanne C."/>
            <person name="Gautier V."/>
            <person name="Ament-Velasquez S.L."/>
            <person name="Kruys A."/>
            <person name="Hutchinson M.I."/>
            <person name="Powell A.J."/>
            <person name="Barry K."/>
            <person name="Miller A.N."/>
            <person name="Grigoriev I.V."/>
            <person name="Debuchy R."/>
            <person name="Gladieux P."/>
            <person name="Thoren M.H."/>
            <person name="Johannesson H."/>
        </authorList>
    </citation>
    <scope>NUCLEOTIDE SEQUENCE</scope>
    <source>
        <strain evidence="1">CBS 123565</strain>
    </source>
</reference>
<dbReference type="Proteomes" id="UP001304895">
    <property type="component" value="Unassembled WGS sequence"/>
</dbReference>
<proteinExistence type="predicted"/>
<sequence length="153" mass="16330">MTIPSITITPPGLDDLPTPVRTFHLVTHTIAHLPICTPHKTTIWSAFIKSLDKDDHSAISAFCTDHPHNPTTTTTTIHNNNPEFEAAWPEPGALVPPHQWAAALRAGWPLDAEAGTVEENVRAVVAGGGWVGMLRECVACAEAMRPGGWCGGG</sequence>